<reference evidence="3" key="1">
    <citation type="submission" date="2021-03" db="EMBL/GenBank/DDBJ databases">
        <authorList>
            <consortium name="Genoscope - CEA"/>
            <person name="William W."/>
        </authorList>
    </citation>
    <scope>NUCLEOTIDE SEQUENCE</scope>
    <source>
        <strain evidence="3">Doubled-haploid Pahang</strain>
    </source>
</reference>
<accession>A0A8D7A3C1</accession>
<name>A0A8D7A3C1_MUSAM</name>
<evidence type="ECO:0000313" key="3">
    <source>
        <dbReference type="EMBL" id="CAG1841492.1"/>
    </source>
</evidence>
<dbReference type="AlphaFoldDB" id="A0A8D7A3C1"/>
<proteinExistence type="predicted"/>
<dbReference type="EMBL" id="HG996469">
    <property type="protein sequence ID" value="CAG1841492.1"/>
    <property type="molecule type" value="Genomic_DNA"/>
</dbReference>
<organism evidence="3">
    <name type="scientific">Musa acuminata subsp. malaccensis</name>
    <name type="common">Wild banana</name>
    <name type="synonym">Musa malaccensis</name>
    <dbReference type="NCBI Taxonomy" id="214687"/>
    <lineage>
        <taxon>Eukaryota</taxon>
        <taxon>Viridiplantae</taxon>
        <taxon>Streptophyta</taxon>
        <taxon>Embryophyta</taxon>
        <taxon>Tracheophyta</taxon>
        <taxon>Spermatophyta</taxon>
        <taxon>Magnoliopsida</taxon>
        <taxon>Liliopsida</taxon>
        <taxon>Zingiberales</taxon>
        <taxon>Musaceae</taxon>
        <taxon>Musa</taxon>
    </lineage>
</organism>
<evidence type="ECO:0000256" key="1">
    <source>
        <dbReference type="SAM" id="MobiDB-lite"/>
    </source>
</evidence>
<sequence length="185" mass="19670">MGQTARLVILFPMFSVAIADAAAAASSSYRVDEITVDSRDCYVGNTLLPMQDSCCYNLRRILCRNNVGISKVQSPQTETEFPSTATATSTAVQSPQTGVTSSAVNASTMGKSKGRYLMEADQCAGCVDGSLQKTSPAEVPGKSPVDPSTAEVLGKSPVDPPKPQRPPGELHKLSILMMEHDRSLF</sequence>
<feature type="signal peptide" evidence="2">
    <location>
        <begin position="1"/>
        <end position="19"/>
    </location>
</feature>
<gene>
    <name evidence="3" type="ORF">GSMUA_112870.1</name>
</gene>
<evidence type="ECO:0000256" key="2">
    <source>
        <dbReference type="SAM" id="SignalP"/>
    </source>
</evidence>
<protein>
    <submittedName>
        <fullName evidence="3">(wild Malaysian banana) hypothetical protein</fullName>
    </submittedName>
</protein>
<feature type="chain" id="PRO_5034306506" evidence="2">
    <location>
        <begin position="20"/>
        <end position="185"/>
    </location>
</feature>
<keyword evidence="2" id="KW-0732">Signal</keyword>
<feature type="region of interest" description="Disordered" evidence="1">
    <location>
        <begin position="134"/>
        <end position="171"/>
    </location>
</feature>